<evidence type="ECO:0000256" key="11">
    <source>
        <dbReference type="SAM" id="SignalP"/>
    </source>
</evidence>
<dbReference type="GO" id="GO:0009272">
    <property type="term" value="P:fungal-type cell wall biogenesis"/>
    <property type="evidence" value="ECO:0007669"/>
    <property type="project" value="TreeGrafter"/>
</dbReference>
<sequence length="295" mass="31974">MAAALVGALALASLPSALAFRDTSPLFLWSTSDLNIPMADAHILPSSQATGQVLNTLSGCPSRTYLVVRQEGVSTASYLNELSAPRLGHYLDGHHADVKSSMAISDVVGSLDADRVTDYLQTQCGATLTKVDRTTHMSPHAGDAPQVVELTLSAPPPTGTVDFLQRYDSVIEILISDVAESRDYTVIYTTTAPTNWDAAPTLRDQRTYEMEDPFGDAVHMELKRDTLSNKKRRVASKNKGGLFERYQYLSPGLFMGIVAVIPFFAILLVGLKALSGLEVSYFAFSKEMGPAAQRK</sequence>
<evidence type="ECO:0000256" key="3">
    <source>
        <dbReference type="ARBA" id="ARBA00022089"/>
    </source>
</evidence>
<evidence type="ECO:0000313" key="13">
    <source>
        <dbReference type="EMBL" id="KAF2876644.1"/>
    </source>
</evidence>
<feature type="domain" description="V-type proton ATPase subunit S1/VOA1 transmembrane" evidence="12">
    <location>
        <begin position="247"/>
        <end position="286"/>
    </location>
</feature>
<keyword evidence="9" id="KW-0961">Cell wall biogenesis/degradation</keyword>
<dbReference type="GO" id="GO:0071555">
    <property type="term" value="P:cell wall organization"/>
    <property type="evidence" value="ECO:0007669"/>
    <property type="project" value="UniProtKB-KW"/>
</dbReference>
<evidence type="ECO:0000256" key="8">
    <source>
        <dbReference type="ARBA" id="ARBA00023136"/>
    </source>
</evidence>
<proteinExistence type="inferred from homology"/>
<name>A0A7C8MTP1_9PLEO</name>
<keyword evidence="5 11" id="KW-0732">Signal</keyword>
<dbReference type="PANTHER" id="PTHR28285">
    <property type="entry name" value="PROTEIN BIG1"/>
    <property type="match status" value="1"/>
</dbReference>
<keyword evidence="4 10" id="KW-0812">Transmembrane</keyword>
<keyword evidence="6" id="KW-0256">Endoplasmic reticulum</keyword>
<feature type="chain" id="PRO_5028894090" description="Protein BIG1" evidence="11">
    <location>
        <begin position="20"/>
        <end position="295"/>
    </location>
</feature>
<evidence type="ECO:0000256" key="6">
    <source>
        <dbReference type="ARBA" id="ARBA00022824"/>
    </source>
</evidence>
<comment type="caution">
    <text evidence="13">The sequence shown here is derived from an EMBL/GenBank/DDBJ whole genome shotgun (WGS) entry which is preliminary data.</text>
</comment>
<dbReference type="GO" id="GO:0006078">
    <property type="term" value="P:(1-&gt;6)-beta-D-glucan biosynthetic process"/>
    <property type="evidence" value="ECO:0007669"/>
    <property type="project" value="TreeGrafter"/>
</dbReference>
<keyword evidence="8 10" id="KW-0472">Membrane</keyword>
<evidence type="ECO:0000259" key="12">
    <source>
        <dbReference type="Pfam" id="PF20520"/>
    </source>
</evidence>
<evidence type="ECO:0000256" key="10">
    <source>
        <dbReference type="SAM" id="Phobius"/>
    </source>
</evidence>
<dbReference type="GO" id="GO:0005789">
    <property type="term" value="C:endoplasmic reticulum membrane"/>
    <property type="evidence" value="ECO:0007669"/>
    <property type="project" value="UniProtKB-SubCell"/>
</dbReference>
<feature type="transmembrane region" description="Helical" evidence="10">
    <location>
        <begin position="248"/>
        <end position="271"/>
    </location>
</feature>
<keyword evidence="14" id="KW-1185">Reference proteome</keyword>
<comment type="similarity">
    <text evidence="2">Belongs to the BIG1 family.</text>
</comment>
<dbReference type="Pfam" id="PF20520">
    <property type="entry name" value="Ac45-VOA1_TM"/>
    <property type="match status" value="1"/>
</dbReference>
<keyword evidence="7 10" id="KW-1133">Transmembrane helix</keyword>
<feature type="signal peptide" evidence="11">
    <location>
        <begin position="1"/>
        <end position="19"/>
    </location>
</feature>
<dbReference type="AlphaFoldDB" id="A0A7C8MTP1"/>
<reference evidence="13 14" key="1">
    <citation type="submission" date="2020-01" db="EMBL/GenBank/DDBJ databases">
        <authorList>
            <consortium name="DOE Joint Genome Institute"/>
            <person name="Haridas S."/>
            <person name="Albert R."/>
            <person name="Binder M."/>
            <person name="Bloem J."/>
            <person name="Labutti K."/>
            <person name="Salamov A."/>
            <person name="Andreopoulos B."/>
            <person name="Baker S.E."/>
            <person name="Barry K."/>
            <person name="Bills G."/>
            <person name="Bluhm B.H."/>
            <person name="Cannon C."/>
            <person name="Castanera R."/>
            <person name="Culley D.E."/>
            <person name="Daum C."/>
            <person name="Ezra D."/>
            <person name="Gonzalez J.B."/>
            <person name="Henrissat B."/>
            <person name="Kuo A."/>
            <person name="Liang C."/>
            <person name="Lipzen A."/>
            <person name="Lutzoni F."/>
            <person name="Magnuson J."/>
            <person name="Mondo S."/>
            <person name="Nolan M."/>
            <person name="Ohm R."/>
            <person name="Pangilinan J."/>
            <person name="Park H.-J.H."/>
            <person name="Ramirez L."/>
            <person name="Alfaro M."/>
            <person name="Sun H."/>
            <person name="Tritt A."/>
            <person name="Yoshinaga Y."/>
            <person name="Zwiers L.-H.L."/>
            <person name="Turgeon B.G."/>
            <person name="Goodwin S.B."/>
            <person name="Spatafora J.W."/>
            <person name="Crous P.W."/>
            <person name="Grigoriev I.V."/>
        </authorList>
    </citation>
    <scope>NUCLEOTIDE SEQUENCE [LARGE SCALE GENOMIC DNA]</scope>
    <source>
        <strain evidence="13 14">CBS 611.86</strain>
    </source>
</reference>
<comment type="subcellular location">
    <subcellularLocation>
        <location evidence="1">Endoplasmic reticulum membrane</location>
        <topology evidence="1">Single-pass type I membrane protein</topology>
    </subcellularLocation>
</comment>
<evidence type="ECO:0000256" key="1">
    <source>
        <dbReference type="ARBA" id="ARBA00004115"/>
    </source>
</evidence>
<evidence type="ECO:0000256" key="5">
    <source>
        <dbReference type="ARBA" id="ARBA00022729"/>
    </source>
</evidence>
<organism evidence="13 14">
    <name type="scientific">Massariosphaeria phaeospora</name>
    <dbReference type="NCBI Taxonomy" id="100035"/>
    <lineage>
        <taxon>Eukaryota</taxon>
        <taxon>Fungi</taxon>
        <taxon>Dikarya</taxon>
        <taxon>Ascomycota</taxon>
        <taxon>Pezizomycotina</taxon>
        <taxon>Dothideomycetes</taxon>
        <taxon>Pleosporomycetidae</taxon>
        <taxon>Pleosporales</taxon>
        <taxon>Pleosporales incertae sedis</taxon>
        <taxon>Massariosphaeria</taxon>
    </lineage>
</organism>
<dbReference type="InterPro" id="IPR046756">
    <property type="entry name" value="VAS1/VOA1_TM"/>
</dbReference>
<evidence type="ECO:0000256" key="4">
    <source>
        <dbReference type="ARBA" id="ARBA00022692"/>
    </source>
</evidence>
<dbReference type="EMBL" id="JAADJZ010000003">
    <property type="protein sequence ID" value="KAF2876644.1"/>
    <property type="molecule type" value="Genomic_DNA"/>
</dbReference>
<evidence type="ECO:0000256" key="9">
    <source>
        <dbReference type="ARBA" id="ARBA00023316"/>
    </source>
</evidence>
<dbReference type="InterPro" id="IPR037654">
    <property type="entry name" value="Big1"/>
</dbReference>
<dbReference type="Proteomes" id="UP000481861">
    <property type="component" value="Unassembled WGS sequence"/>
</dbReference>
<dbReference type="PANTHER" id="PTHR28285:SF1">
    <property type="entry name" value="PROTEIN BIG1"/>
    <property type="match status" value="1"/>
</dbReference>
<protein>
    <recommendedName>
        <fullName evidence="3">Protein BIG1</fullName>
    </recommendedName>
</protein>
<gene>
    <name evidence="13" type="ORF">BDV95DRAFT_561257</name>
</gene>
<dbReference type="OrthoDB" id="9985059at2759"/>
<accession>A0A7C8MTP1</accession>
<evidence type="ECO:0000313" key="14">
    <source>
        <dbReference type="Proteomes" id="UP000481861"/>
    </source>
</evidence>
<evidence type="ECO:0000256" key="2">
    <source>
        <dbReference type="ARBA" id="ARBA00008203"/>
    </source>
</evidence>
<evidence type="ECO:0000256" key="7">
    <source>
        <dbReference type="ARBA" id="ARBA00022989"/>
    </source>
</evidence>